<dbReference type="Gene3D" id="3.40.50.150">
    <property type="entry name" value="Vaccinia Virus protein VP39"/>
    <property type="match status" value="1"/>
</dbReference>
<feature type="region of interest" description="Disordered" evidence="3">
    <location>
        <begin position="1"/>
        <end position="21"/>
    </location>
</feature>
<reference evidence="4 5" key="1">
    <citation type="submission" date="2018-04" db="EMBL/GenBank/DDBJ databases">
        <title>Genomic Encyclopedia of Type Strains, Phase IV (KMG-IV): sequencing the most valuable type-strain genomes for metagenomic binning, comparative biology and taxonomic classification.</title>
        <authorList>
            <person name="Goeker M."/>
        </authorList>
    </citation>
    <scope>NUCLEOTIDE SEQUENCE [LARGE SCALE GENOMIC DNA]</scope>
    <source>
        <strain evidence="4 5">DSM 20705</strain>
    </source>
</reference>
<protein>
    <submittedName>
        <fullName evidence="4">16S rRNA (Guanine(966)-N(2))-methyltransferase RsmD</fullName>
    </submittedName>
</protein>
<dbReference type="PIRSF" id="PIRSF004553">
    <property type="entry name" value="CHP00095"/>
    <property type="match status" value="1"/>
</dbReference>
<dbReference type="InterPro" id="IPR004398">
    <property type="entry name" value="RNA_MeTrfase_RsmD"/>
</dbReference>
<dbReference type="Pfam" id="PF03602">
    <property type="entry name" value="Cons_hypoth95"/>
    <property type="match status" value="1"/>
</dbReference>
<dbReference type="SUPFAM" id="SSF53335">
    <property type="entry name" value="S-adenosyl-L-methionine-dependent methyltransferases"/>
    <property type="match status" value="1"/>
</dbReference>
<gene>
    <name evidence="4" type="ORF">C7381_104106</name>
</gene>
<sequence>MRVISGKNRGTKLVAPEGMTTRPTDDMLKENIFNLIGPIMPESSVLDLFAGSGQIGIEFLSRGAKSAVFVDNNIKAINSIKQNLEKTKHIEDAKVIKSNVNSVFSRLSGEKFDYIYLDPPYDDKKNLLEVFNIIEKSDIIKLSTEIIIETVKDFSISNVNIIKERVYGKRKVLIIGGNYDSSLSGEF</sequence>
<keyword evidence="1 4" id="KW-0489">Methyltransferase</keyword>
<comment type="caution">
    <text evidence="4">The sequence shown here is derived from an EMBL/GenBank/DDBJ whole genome shotgun (WGS) entry which is preliminary data.</text>
</comment>
<dbReference type="GO" id="GO:0031167">
    <property type="term" value="P:rRNA methylation"/>
    <property type="evidence" value="ECO:0007669"/>
    <property type="project" value="InterPro"/>
</dbReference>
<evidence type="ECO:0000256" key="2">
    <source>
        <dbReference type="ARBA" id="ARBA00022679"/>
    </source>
</evidence>
<name>A0A2U1E3S4_9FIRM</name>
<dbReference type="GO" id="GO:0003676">
    <property type="term" value="F:nucleic acid binding"/>
    <property type="evidence" value="ECO:0007669"/>
    <property type="project" value="InterPro"/>
</dbReference>
<evidence type="ECO:0000256" key="1">
    <source>
        <dbReference type="ARBA" id="ARBA00022603"/>
    </source>
</evidence>
<dbReference type="AlphaFoldDB" id="A0A2U1E3S4"/>
<dbReference type="EMBL" id="QEKV01000004">
    <property type="protein sequence ID" value="PVY94600.1"/>
    <property type="molecule type" value="Genomic_DNA"/>
</dbReference>
<dbReference type="PROSITE" id="PS00092">
    <property type="entry name" value="N6_MTASE"/>
    <property type="match status" value="1"/>
</dbReference>
<evidence type="ECO:0000313" key="5">
    <source>
        <dbReference type="Proteomes" id="UP000245793"/>
    </source>
</evidence>
<dbReference type="GO" id="GO:0008168">
    <property type="term" value="F:methyltransferase activity"/>
    <property type="evidence" value="ECO:0007669"/>
    <property type="project" value="UniProtKB-KW"/>
</dbReference>
<dbReference type="NCBIfam" id="TIGR00095">
    <property type="entry name" value="16S rRNA (guanine(966)-N(2))-methyltransferase RsmD"/>
    <property type="match status" value="1"/>
</dbReference>
<dbReference type="PANTHER" id="PTHR43542:SF1">
    <property type="entry name" value="METHYLTRANSFERASE"/>
    <property type="match status" value="1"/>
</dbReference>
<keyword evidence="2 4" id="KW-0808">Transferase</keyword>
<dbReference type="Proteomes" id="UP000245793">
    <property type="component" value="Unassembled WGS sequence"/>
</dbReference>
<organism evidence="4 5">
    <name type="scientific">Ezakiella coagulans</name>
    <dbReference type="NCBI Taxonomy" id="46507"/>
    <lineage>
        <taxon>Bacteria</taxon>
        <taxon>Bacillati</taxon>
        <taxon>Bacillota</taxon>
        <taxon>Tissierellia</taxon>
        <taxon>Ezakiella</taxon>
    </lineage>
</organism>
<proteinExistence type="predicted"/>
<keyword evidence="5" id="KW-1185">Reference proteome</keyword>
<evidence type="ECO:0000313" key="4">
    <source>
        <dbReference type="EMBL" id="PVY94600.1"/>
    </source>
</evidence>
<dbReference type="InterPro" id="IPR029063">
    <property type="entry name" value="SAM-dependent_MTases_sf"/>
</dbReference>
<dbReference type="RefSeq" id="WP_116480026.1">
    <property type="nucleotide sequence ID" value="NZ_QEKV01000004.1"/>
</dbReference>
<dbReference type="InterPro" id="IPR002052">
    <property type="entry name" value="DNA_methylase_N6_adenine_CS"/>
</dbReference>
<dbReference type="PANTHER" id="PTHR43542">
    <property type="entry name" value="METHYLTRANSFERASE"/>
    <property type="match status" value="1"/>
</dbReference>
<accession>A0A2U1E3S4</accession>
<dbReference type="CDD" id="cd02440">
    <property type="entry name" value="AdoMet_MTases"/>
    <property type="match status" value="1"/>
</dbReference>
<evidence type="ECO:0000256" key="3">
    <source>
        <dbReference type="SAM" id="MobiDB-lite"/>
    </source>
</evidence>